<dbReference type="eggNOG" id="COG2017">
    <property type="taxonomic scope" value="Bacteria"/>
</dbReference>
<dbReference type="STRING" id="153496.A0U89_01070"/>
<gene>
    <name evidence="1" type="ORF">A0U89_01070</name>
</gene>
<sequence length="355" mass="39987">MTIRIPLHRQIFSSQTTVLLSSGALTVTAWKYASGIEAISLENSRGHLIVLPYQGQMIWSAVFDDRKLTMENFFTEPQPSRDILGTYGCFMFHAGLLRNGCPTPEDTHPLHGEMPCAPMDSAWLEFDDTDGDAKITLTGEYHYIAGFGDHYRAHPSVTLRAGSALFDIGLSVRNLSGKPMDLMYMAHMNYAYVPQGRFVEPLGIGEIAVRTSVPAHVHPTEQWKGYMARLSENPRSLTRLETPEFFEPEIVSFLRDPGVDEKGFAHFFLEHPEGTAFYTRYAPREFSHATRWILHDPNYHVAGFVLPATCDPEGYLAEKAKGNVRQLAPQEEAHFSVQTGLLNAREYQIHLNAIR</sequence>
<dbReference type="EMBL" id="CP014674">
    <property type="protein sequence ID" value="AOX15954.1"/>
    <property type="molecule type" value="Genomic_DNA"/>
</dbReference>
<organism evidence="1 2">
    <name type="scientific">Kozakia baliensis</name>
    <dbReference type="NCBI Taxonomy" id="153496"/>
    <lineage>
        <taxon>Bacteria</taxon>
        <taxon>Pseudomonadati</taxon>
        <taxon>Pseudomonadota</taxon>
        <taxon>Alphaproteobacteria</taxon>
        <taxon>Acetobacterales</taxon>
        <taxon>Acetobacteraceae</taxon>
        <taxon>Kozakia</taxon>
    </lineage>
</organism>
<evidence type="ECO:0000313" key="2">
    <source>
        <dbReference type="Proteomes" id="UP000179145"/>
    </source>
</evidence>
<keyword evidence="2" id="KW-1185">Reference proteome</keyword>
<reference evidence="1 2" key="1">
    <citation type="journal article" date="2016" name="Microb. Cell Fact.">
        <title>Dissection of exopolysaccharide biosynthesis in Kozakia baliensis.</title>
        <authorList>
            <person name="Brandt J.U."/>
            <person name="Jakob F."/>
            <person name="Behr J."/>
            <person name="Geissler A.J."/>
            <person name="Vogel R.F."/>
        </authorList>
    </citation>
    <scope>NUCLEOTIDE SEQUENCE [LARGE SCALE GENOMIC DNA]</scope>
    <source>
        <strain evidence="1 2">DSM 14400</strain>
    </source>
</reference>
<dbReference type="Pfam" id="PF14486">
    <property type="entry name" value="DUF4432"/>
    <property type="match status" value="1"/>
</dbReference>
<dbReference type="KEGG" id="kba:A0U89_01070"/>
<proteinExistence type="predicted"/>
<dbReference type="GO" id="GO:0005975">
    <property type="term" value="P:carbohydrate metabolic process"/>
    <property type="evidence" value="ECO:0007669"/>
    <property type="project" value="InterPro"/>
</dbReference>
<accession>A0A1D8UQP7</accession>
<dbReference type="InterPro" id="IPR014718">
    <property type="entry name" value="GH-type_carb-bd"/>
</dbReference>
<name>A0A1D8UQP7_9PROT</name>
<dbReference type="InterPro" id="IPR027839">
    <property type="entry name" value="DUF4432"/>
</dbReference>
<protein>
    <submittedName>
        <fullName evidence="1">DUF4432 domain-containing protein</fullName>
    </submittedName>
</protein>
<dbReference type="InterPro" id="IPR011013">
    <property type="entry name" value="Gal_mutarotase_sf_dom"/>
</dbReference>
<dbReference type="AlphaFoldDB" id="A0A1D8UQP7"/>
<dbReference type="GO" id="GO:0003824">
    <property type="term" value="F:catalytic activity"/>
    <property type="evidence" value="ECO:0007669"/>
    <property type="project" value="InterPro"/>
</dbReference>
<dbReference type="RefSeq" id="WP_070401796.1">
    <property type="nucleotide sequence ID" value="NZ_BJVW01000004.1"/>
</dbReference>
<dbReference type="Proteomes" id="UP000179145">
    <property type="component" value="Chromosome"/>
</dbReference>
<evidence type="ECO:0000313" key="1">
    <source>
        <dbReference type="EMBL" id="AOX15954.1"/>
    </source>
</evidence>
<dbReference type="Gene3D" id="2.70.98.10">
    <property type="match status" value="1"/>
</dbReference>
<dbReference type="CDD" id="cd09269">
    <property type="entry name" value="deoxyribose_mutarotase"/>
    <property type="match status" value="1"/>
</dbReference>
<dbReference type="SUPFAM" id="SSF74650">
    <property type="entry name" value="Galactose mutarotase-like"/>
    <property type="match status" value="1"/>
</dbReference>
<dbReference type="GO" id="GO:0030246">
    <property type="term" value="F:carbohydrate binding"/>
    <property type="evidence" value="ECO:0007669"/>
    <property type="project" value="InterPro"/>
</dbReference>
<dbReference type="OrthoDB" id="146552at2"/>